<feature type="compositionally biased region" description="Basic and acidic residues" evidence="1">
    <location>
        <begin position="145"/>
        <end position="183"/>
    </location>
</feature>
<protein>
    <submittedName>
        <fullName evidence="2">Uncharacterized protein</fullName>
    </submittedName>
</protein>
<organism evidence="2">
    <name type="scientific">Alexandrium monilatum</name>
    <dbReference type="NCBI Taxonomy" id="311494"/>
    <lineage>
        <taxon>Eukaryota</taxon>
        <taxon>Sar</taxon>
        <taxon>Alveolata</taxon>
        <taxon>Dinophyceae</taxon>
        <taxon>Gonyaulacales</taxon>
        <taxon>Pyrocystaceae</taxon>
        <taxon>Alexandrium</taxon>
    </lineage>
</organism>
<accession>A0A7S4T178</accession>
<reference evidence="2" key="1">
    <citation type="submission" date="2021-01" db="EMBL/GenBank/DDBJ databases">
        <authorList>
            <person name="Corre E."/>
            <person name="Pelletier E."/>
            <person name="Niang G."/>
            <person name="Scheremetjew M."/>
            <person name="Finn R."/>
            <person name="Kale V."/>
            <person name="Holt S."/>
            <person name="Cochrane G."/>
            <person name="Meng A."/>
            <person name="Brown T."/>
            <person name="Cohen L."/>
        </authorList>
    </citation>
    <scope>NUCLEOTIDE SEQUENCE</scope>
    <source>
        <strain evidence="2">CCMP3105</strain>
    </source>
</reference>
<feature type="region of interest" description="Disordered" evidence="1">
    <location>
        <begin position="113"/>
        <end position="210"/>
    </location>
</feature>
<evidence type="ECO:0000256" key="1">
    <source>
        <dbReference type="SAM" id="MobiDB-lite"/>
    </source>
</evidence>
<sequence length="231" mass="25682">MAPTTAAPTAEALIGEVRHLVTEQLRLFKESLLQKHEEHELKLEKLFDSLLERRHSAREGAVARLEESELNARVAPQEPRGLERIGKELARLQQHVSKELSLISREVVLERAARARDPHKGRASVPRPAAAGEYRNNSPQIGRLTPERSGVEREDPPRQQGPVREEVMPTSHSRERTTSKESAHGGCDADEAGRKGEAEENSPKGLASWQKGLTARERACMTPLEHLGLSC</sequence>
<evidence type="ECO:0000313" key="2">
    <source>
        <dbReference type="EMBL" id="CAE4662710.1"/>
    </source>
</evidence>
<dbReference type="EMBL" id="HBNR01085059">
    <property type="protein sequence ID" value="CAE4662710.1"/>
    <property type="molecule type" value="Transcribed_RNA"/>
</dbReference>
<proteinExistence type="predicted"/>
<gene>
    <name evidence="2" type="ORF">AMON00008_LOCUS60883</name>
</gene>
<feature type="compositionally biased region" description="Basic and acidic residues" evidence="1">
    <location>
        <begin position="191"/>
        <end position="202"/>
    </location>
</feature>
<dbReference type="AlphaFoldDB" id="A0A7S4T178"/>
<name>A0A7S4T178_9DINO</name>